<protein>
    <submittedName>
        <fullName evidence="9">S8 family serine peptidase</fullName>
    </submittedName>
</protein>
<feature type="compositionally biased region" description="Pro residues" evidence="7">
    <location>
        <begin position="560"/>
        <end position="585"/>
    </location>
</feature>
<reference evidence="9 10" key="1">
    <citation type="submission" date="2024-08" db="EMBL/GenBank/DDBJ databases">
        <authorList>
            <person name="Lu H."/>
        </authorList>
    </citation>
    <scope>NUCLEOTIDE SEQUENCE [LARGE SCALE GENOMIC DNA]</scope>
    <source>
        <strain evidence="9 10">BYS78W</strain>
    </source>
</reference>
<dbReference type="InterPro" id="IPR050131">
    <property type="entry name" value="Peptidase_S8_subtilisin-like"/>
</dbReference>
<keyword evidence="4 5" id="KW-0720">Serine protease</keyword>
<dbReference type="Gene3D" id="3.40.50.200">
    <property type="entry name" value="Peptidase S8/S53 domain"/>
    <property type="match status" value="1"/>
</dbReference>
<keyword evidence="10" id="KW-1185">Reference proteome</keyword>
<accession>A0ABW7HIT3</accession>
<dbReference type="EMBL" id="JBIGIC010000015">
    <property type="protein sequence ID" value="MFG6489842.1"/>
    <property type="molecule type" value="Genomic_DNA"/>
</dbReference>
<keyword evidence="3 5" id="KW-0378">Hydrolase</keyword>
<evidence type="ECO:0000256" key="3">
    <source>
        <dbReference type="ARBA" id="ARBA00022801"/>
    </source>
</evidence>
<keyword evidence="2 5" id="KW-0645">Protease</keyword>
<feature type="active site" description="Charge relay system" evidence="5">
    <location>
        <position position="251"/>
    </location>
</feature>
<proteinExistence type="inferred from homology"/>
<dbReference type="PANTHER" id="PTHR43806">
    <property type="entry name" value="PEPTIDASE S8"/>
    <property type="match status" value="1"/>
</dbReference>
<name>A0ABW7HIT3_9BURK</name>
<dbReference type="InterPro" id="IPR022398">
    <property type="entry name" value="Peptidase_S8_His-AS"/>
</dbReference>
<dbReference type="PROSITE" id="PS00137">
    <property type="entry name" value="SUBTILASE_HIS"/>
    <property type="match status" value="1"/>
</dbReference>
<evidence type="ECO:0000259" key="8">
    <source>
        <dbReference type="Pfam" id="PF00082"/>
    </source>
</evidence>
<evidence type="ECO:0000256" key="2">
    <source>
        <dbReference type="ARBA" id="ARBA00022670"/>
    </source>
</evidence>
<feature type="active site" description="Charge relay system" evidence="5">
    <location>
        <position position="183"/>
    </location>
</feature>
<dbReference type="InterPro" id="IPR036852">
    <property type="entry name" value="Peptidase_S8/S53_dom_sf"/>
</dbReference>
<evidence type="ECO:0000313" key="9">
    <source>
        <dbReference type="EMBL" id="MFG6489842.1"/>
    </source>
</evidence>
<evidence type="ECO:0000313" key="10">
    <source>
        <dbReference type="Proteomes" id="UP001606134"/>
    </source>
</evidence>
<dbReference type="PROSITE" id="PS51892">
    <property type="entry name" value="SUBTILASE"/>
    <property type="match status" value="1"/>
</dbReference>
<feature type="active site" description="Charge relay system" evidence="5">
    <location>
        <position position="450"/>
    </location>
</feature>
<dbReference type="InterPro" id="IPR023828">
    <property type="entry name" value="Peptidase_S8_Ser-AS"/>
</dbReference>
<dbReference type="InterPro" id="IPR015500">
    <property type="entry name" value="Peptidase_S8_subtilisin-rel"/>
</dbReference>
<dbReference type="PANTHER" id="PTHR43806:SF11">
    <property type="entry name" value="CEREVISIN-RELATED"/>
    <property type="match status" value="1"/>
</dbReference>
<organism evidence="9 10">
    <name type="scientific">Pelomonas candidula</name>
    <dbReference type="NCBI Taxonomy" id="3299025"/>
    <lineage>
        <taxon>Bacteria</taxon>
        <taxon>Pseudomonadati</taxon>
        <taxon>Pseudomonadota</taxon>
        <taxon>Betaproteobacteria</taxon>
        <taxon>Burkholderiales</taxon>
        <taxon>Sphaerotilaceae</taxon>
        <taxon>Roseateles</taxon>
    </lineage>
</organism>
<dbReference type="PRINTS" id="PR00723">
    <property type="entry name" value="SUBTILISIN"/>
</dbReference>
<sequence length="623" mass="62207">MKTLPALTPPPRPASRAFRFNQFVAAAVVAGVAVSALGLASRLAPVTAASSATATLLVRLADGAQDTARQQSELGRVLADAGLPLRADRPLGSGWWRVQAPAGSSGRALAALRADRRVSHAMNDLREQRAAVPSDTLFRATDPANAQWWLDDQSDTTNAGAANFTKAWDTTKGSASPVIAVLDSGITSHADLNANVLAGYNFVSKPEYANNGGTGRSAGALDPGDALTQTEFNGNTALWDGCIVNPQSSWHGTLVAGQLGAVTNNANGVAGINWNARILPVRVSGKCGASVADMVDGMRWAAGLSVAGVPVNTTPAKILVIGFAGVTGASCSVSDADANVAAAAKLYADAITELRNLGVLVVAAAGNQRGAVGRPANCSGVFAVAATNRQGFKALYSNFGAEVQLAAPGGDTDNNATCDTDLADTGIVSTTNTGTSAPLTAGYGAVSGTSFAAPQVAGAAALMWAANPALTLAQVESGLKASARPHVTAYALGYCTSLNKSRCTLTGTTGGAGLLDAAEAVRYALTPTSYTASARSSLGLQGTALTNCGVKQGSTAIAVPPAPAPTPTPPAPAPTPTPTPTPAPAPTSSGGGGGAASIGWLLGLAGAAGLLRPARPRRGAFGG</sequence>
<comment type="similarity">
    <text evidence="1 5 6">Belongs to the peptidase S8 family.</text>
</comment>
<evidence type="ECO:0000256" key="6">
    <source>
        <dbReference type="RuleBase" id="RU003355"/>
    </source>
</evidence>
<feature type="domain" description="Peptidase S8/S53" evidence="8">
    <location>
        <begin position="177"/>
        <end position="483"/>
    </location>
</feature>
<dbReference type="InterPro" id="IPR023827">
    <property type="entry name" value="Peptidase_S8_Asp-AS"/>
</dbReference>
<dbReference type="InterPro" id="IPR000209">
    <property type="entry name" value="Peptidase_S8/S53_dom"/>
</dbReference>
<dbReference type="SUPFAM" id="SSF52743">
    <property type="entry name" value="Subtilisin-like"/>
    <property type="match status" value="1"/>
</dbReference>
<evidence type="ECO:0000256" key="4">
    <source>
        <dbReference type="ARBA" id="ARBA00022825"/>
    </source>
</evidence>
<dbReference type="Pfam" id="PF00082">
    <property type="entry name" value="Peptidase_S8"/>
    <property type="match status" value="1"/>
</dbReference>
<evidence type="ECO:0000256" key="1">
    <source>
        <dbReference type="ARBA" id="ARBA00011073"/>
    </source>
</evidence>
<gene>
    <name evidence="9" type="ORF">ACG04R_24410</name>
</gene>
<comment type="caution">
    <text evidence="9">The sequence shown here is derived from an EMBL/GenBank/DDBJ whole genome shotgun (WGS) entry which is preliminary data.</text>
</comment>
<feature type="region of interest" description="Disordered" evidence="7">
    <location>
        <begin position="556"/>
        <end position="592"/>
    </location>
</feature>
<evidence type="ECO:0000256" key="7">
    <source>
        <dbReference type="SAM" id="MobiDB-lite"/>
    </source>
</evidence>
<dbReference type="Proteomes" id="UP001606134">
    <property type="component" value="Unassembled WGS sequence"/>
</dbReference>
<evidence type="ECO:0000256" key="5">
    <source>
        <dbReference type="PROSITE-ProRule" id="PRU01240"/>
    </source>
</evidence>
<dbReference type="PROSITE" id="PS00138">
    <property type="entry name" value="SUBTILASE_SER"/>
    <property type="match status" value="1"/>
</dbReference>
<dbReference type="PROSITE" id="PS00136">
    <property type="entry name" value="SUBTILASE_ASP"/>
    <property type="match status" value="1"/>
</dbReference>
<dbReference type="RefSeq" id="WP_394416336.1">
    <property type="nucleotide sequence ID" value="NZ_JBIGIC010000015.1"/>
</dbReference>